<feature type="region of interest" description="Disordered" evidence="1">
    <location>
        <begin position="1"/>
        <end position="40"/>
    </location>
</feature>
<dbReference type="EMBL" id="JBIRUQ010000002">
    <property type="protein sequence ID" value="MFI1460954.1"/>
    <property type="molecule type" value="Genomic_DNA"/>
</dbReference>
<feature type="transmembrane region" description="Helical" evidence="2">
    <location>
        <begin position="45"/>
        <end position="67"/>
    </location>
</feature>
<keyword evidence="4" id="KW-1185">Reference proteome</keyword>
<dbReference type="RefSeq" id="WP_156052374.1">
    <property type="nucleotide sequence ID" value="NZ_JBIRUQ010000002.1"/>
</dbReference>
<evidence type="ECO:0000313" key="3">
    <source>
        <dbReference type="EMBL" id="MFI1460954.1"/>
    </source>
</evidence>
<evidence type="ECO:0000256" key="2">
    <source>
        <dbReference type="SAM" id="Phobius"/>
    </source>
</evidence>
<reference evidence="3 4" key="1">
    <citation type="submission" date="2024-10" db="EMBL/GenBank/DDBJ databases">
        <title>The Natural Products Discovery Center: Release of the First 8490 Sequenced Strains for Exploring Actinobacteria Biosynthetic Diversity.</title>
        <authorList>
            <person name="Kalkreuter E."/>
            <person name="Kautsar S.A."/>
            <person name="Yang D."/>
            <person name="Bader C.D."/>
            <person name="Teijaro C.N."/>
            <person name="Fluegel L."/>
            <person name="Davis C.M."/>
            <person name="Simpson J.R."/>
            <person name="Lauterbach L."/>
            <person name="Steele A.D."/>
            <person name="Gui C."/>
            <person name="Meng S."/>
            <person name="Li G."/>
            <person name="Viehrig K."/>
            <person name="Ye F."/>
            <person name="Su P."/>
            <person name="Kiefer A.F."/>
            <person name="Nichols A."/>
            <person name="Cepeda A.J."/>
            <person name="Yan W."/>
            <person name="Fan B."/>
            <person name="Jiang Y."/>
            <person name="Adhikari A."/>
            <person name="Zheng C.-J."/>
            <person name="Schuster L."/>
            <person name="Cowan T.M."/>
            <person name="Smanski M.J."/>
            <person name="Chevrette M.G."/>
            <person name="De Carvalho L.P.S."/>
            <person name="Shen B."/>
        </authorList>
    </citation>
    <scope>NUCLEOTIDE SEQUENCE [LARGE SCALE GENOMIC DNA]</scope>
    <source>
        <strain evidence="3 4">NPDC020568</strain>
    </source>
</reference>
<evidence type="ECO:0000256" key="1">
    <source>
        <dbReference type="SAM" id="MobiDB-lite"/>
    </source>
</evidence>
<gene>
    <name evidence="3" type="ORF">ACH4WX_09520</name>
</gene>
<keyword evidence="2" id="KW-1133">Transmembrane helix</keyword>
<accession>A0ABW7TMU2</accession>
<evidence type="ECO:0000313" key="4">
    <source>
        <dbReference type="Proteomes" id="UP001611263"/>
    </source>
</evidence>
<comment type="caution">
    <text evidence="3">The sequence shown here is derived from an EMBL/GenBank/DDBJ whole genome shotgun (WGS) entry which is preliminary data.</text>
</comment>
<proteinExistence type="predicted"/>
<dbReference type="GeneID" id="93504082"/>
<feature type="transmembrane region" description="Helical" evidence="2">
    <location>
        <begin position="113"/>
        <end position="133"/>
    </location>
</feature>
<name>A0ABW7TMU2_9NOCA</name>
<organism evidence="3 4">
    <name type="scientific">Nocardia carnea</name>
    <dbReference type="NCBI Taxonomy" id="37328"/>
    <lineage>
        <taxon>Bacteria</taxon>
        <taxon>Bacillati</taxon>
        <taxon>Actinomycetota</taxon>
        <taxon>Actinomycetes</taxon>
        <taxon>Mycobacteriales</taxon>
        <taxon>Nocardiaceae</taxon>
        <taxon>Nocardia</taxon>
    </lineage>
</organism>
<keyword evidence="2" id="KW-0812">Transmembrane</keyword>
<keyword evidence="2" id="KW-0472">Membrane</keyword>
<protein>
    <submittedName>
        <fullName evidence="3">Uncharacterized protein</fullName>
    </submittedName>
</protein>
<sequence>MNYIQPPNDAAWQRPDPGNAAGPNQGNTGPDQAEKARKLASRGSWLRPLGGIALLFGGILFMIGYTADPEAGPTCNSTKMERGDTCVEIKGESRTELSYDDVKAEQESDQSKMYWAAPLAVAGGGTLIYGFVLRVRYGKGA</sequence>
<dbReference type="Proteomes" id="UP001611263">
    <property type="component" value="Unassembled WGS sequence"/>
</dbReference>